<dbReference type="GO" id="GO:0016020">
    <property type="term" value="C:membrane"/>
    <property type="evidence" value="ECO:0007669"/>
    <property type="project" value="UniProtKB-SubCell"/>
</dbReference>
<dbReference type="EMBL" id="AJVK01020479">
    <property type="status" value="NOT_ANNOTATED_CDS"/>
    <property type="molecule type" value="Genomic_DNA"/>
</dbReference>
<comment type="subcellular location">
    <subcellularLocation>
        <location evidence="1">Membrane</location>
        <topology evidence="1">Single-pass membrane protein</topology>
    </subcellularLocation>
</comment>
<organism evidence="5 6">
    <name type="scientific">Phlebotomus papatasi</name>
    <name type="common">Sandfly</name>
    <dbReference type="NCBI Taxonomy" id="29031"/>
    <lineage>
        <taxon>Eukaryota</taxon>
        <taxon>Metazoa</taxon>
        <taxon>Ecdysozoa</taxon>
        <taxon>Arthropoda</taxon>
        <taxon>Hexapoda</taxon>
        <taxon>Insecta</taxon>
        <taxon>Pterygota</taxon>
        <taxon>Neoptera</taxon>
        <taxon>Endopterygota</taxon>
        <taxon>Diptera</taxon>
        <taxon>Nematocera</taxon>
        <taxon>Psychodoidea</taxon>
        <taxon>Psychodidae</taxon>
        <taxon>Phlebotomus</taxon>
        <taxon>Phlebotomus</taxon>
    </lineage>
</organism>
<dbReference type="VEuPathDB" id="VectorBase:PPAI000302"/>
<evidence type="ECO:0000313" key="6">
    <source>
        <dbReference type="Proteomes" id="UP000092462"/>
    </source>
</evidence>
<dbReference type="Proteomes" id="UP000092462">
    <property type="component" value="Unassembled WGS sequence"/>
</dbReference>
<evidence type="ECO:0000256" key="2">
    <source>
        <dbReference type="ARBA" id="ARBA00022692"/>
    </source>
</evidence>
<dbReference type="EnsemblMetazoa" id="PPAI000302-RA">
    <property type="protein sequence ID" value="PPAI000302-PA"/>
    <property type="gene ID" value="PPAI000302"/>
</dbReference>
<evidence type="ECO:0000256" key="1">
    <source>
        <dbReference type="ARBA" id="ARBA00004167"/>
    </source>
</evidence>
<keyword evidence="3" id="KW-1133">Transmembrane helix</keyword>
<dbReference type="AlphaFoldDB" id="A0A1B0CYY0"/>
<dbReference type="EMBL" id="AJVK01020478">
    <property type="status" value="NOT_ANNOTATED_CDS"/>
    <property type="molecule type" value="Genomic_DNA"/>
</dbReference>
<dbReference type="VEuPathDB" id="VectorBase:PPAPM1_000935"/>
<dbReference type="GO" id="GO:0046513">
    <property type="term" value="P:ceramide biosynthetic process"/>
    <property type="evidence" value="ECO:0007669"/>
    <property type="project" value="TreeGrafter"/>
</dbReference>
<sequence length="741" mass="86315">MENFGNRFMEILSYPLKERCYQLGLLIEHCSIKELQEVFPTLVNSIFRSNNGVGWGLRSYVANISMYEFNILYDFFVPLGPMFRLCYKLLNDALKFDVPISTLPIKMRQMLESGRYPLFYSDMINVDHFTRQVTSVSFNAFDYYILHFALYGLAPVHTMCPMAQRVHTEKWKTVYFFLTADYLCFFLPKDPNEPILPQNICGSIKAAQTIQISPVKPTRSPVYLQLSALTRHSPNTITASRGVEPSSWTHAWRTESVLYLFTDTWLRFSVDDSRDLPSSEFIRLIRILVKQGHLFANSAEIDNTSVSQLRKLAQAMMNAQMYSFLTGIISRWPLDCSFMVVLELWLSYIQPWRYIFGFDREASDMNDYGGVLRFESFIQENLCEYTQIFIQLLPRFECLDLTSLKNVLMIFRMMKVFNQPHLVDVLFRLERSMVSSSNGLMPKRYSPTQYSPSKSPNTMLDNSYVFMFNTPVREKIERLLKKIKMAEMVAREQNRLAEAKSREETLLEIWQKIRNFFMDTEDYVENALQQDKKRIPEVLQLTAQLISSAFELEIPEISETDAARHEYPNATPEALSSIHNDSSQLSFTRFNSTKSKILDYRGDPDLMPIRSNECTPLVRFLHQLSCKLNLMFGPDFQRIWQRKDIWGVLMRPLLAPPMMTEYIDKSSGRAVFREKYLGPRVSLRPLASYKTFFFIALAVTLGKFFFNSSLAGVFVLIFICLCCSYIASMVRHLRHEEFSVN</sequence>
<evidence type="ECO:0000313" key="5">
    <source>
        <dbReference type="EnsemblMetazoa" id="PPAI000302-PA"/>
    </source>
</evidence>
<evidence type="ECO:0000256" key="4">
    <source>
        <dbReference type="ARBA" id="ARBA00023136"/>
    </source>
</evidence>
<dbReference type="GO" id="GO:0046475">
    <property type="term" value="P:glycerophospholipid catabolic process"/>
    <property type="evidence" value="ECO:0007669"/>
    <property type="project" value="TreeGrafter"/>
</dbReference>
<dbReference type="GO" id="GO:0050290">
    <property type="term" value="F:sphingomyelin phosphodiesterase D activity"/>
    <property type="evidence" value="ECO:0007669"/>
    <property type="project" value="InterPro"/>
</dbReference>
<keyword evidence="4" id="KW-0472">Membrane</keyword>
<dbReference type="GO" id="GO:0006685">
    <property type="term" value="P:sphingomyelin catabolic process"/>
    <property type="evidence" value="ECO:0007669"/>
    <property type="project" value="TreeGrafter"/>
</dbReference>
<protein>
    <submittedName>
        <fullName evidence="5">Uncharacterized protein</fullName>
    </submittedName>
</protein>
<reference evidence="5" key="1">
    <citation type="submission" date="2022-08" db="UniProtKB">
        <authorList>
            <consortium name="EnsemblMetazoa"/>
        </authorList>
    </citation>
    <scope>IDENTIFICATION</scope>
    <source>
        <strain evidence="5">Israel</strain>
    </source>
</reference>
<keyword evidence="6" id="KW-1185">Reference proteome</keyword>
<accession>A0A1B0CYY0</accession>
<proteinExistence type="predicted"/>
<evidence type="ECO:0000256" key="3">
    <source>
        <dbReference type="ARBA" id="ARBA00022989"/>
    </source>
</evidence>
<dbReference type="InterPro" id="IPR024129">
    <property type="entry name" value="Sphingomy_SMPD4"/>
</dbReference>
<dbReference type="Pfam" id="PF14724">
    <property type="entry name" value="mit_SMPDase"/>
    <property type="match status" value="2"/>
</dbReference>
<name>A0A1B0CYY0_PHLPP</name>
<keyword evidence="2" id="KW-0812">Transmembrane</keyword>
<dbReference type="PANTHER" id="PTHR12988:SF6">
    <property type="entry name" value="SPHINGOMYELIN PHOSPHODIESTERASE 4"/>
    <property type="match status" value="1"/>
</dbReference>
<dbReference type="PANTHER" id="PTHR12988">
    <property type="entry name" value="SPHINGOMYELIN PHOSPHODIESTERASE 4"/>
    <property type="match status" value="1"/>
</dbReference>